<proteinExistence type="inferred from homology"/>
<evidence type="ECO:0000313" key="15">
    <source>
        <dbReference type="Proteomes" id="UP000242660"/>
    </source>
</evidence>
<feature type="active site" evidence="10">
    <location>
        <position position="278"/>
    </location>
</feature>
<dbReference type="InterPro" id="IPR002104">
    <property type="entry name" value="Integrase_catalytic"/>
</dbReference>
<keyword evidence="9 10" id="KW-0131">Cell cycle</keyword>
<keyword evidence="8 10" id="KW-0233">DNA recombination</keyword>
<dbReference type="InterPro" id="IPR011010">
    <property type="entry name" value="DNA_brk_join_enz"/>
</dbReference>
<comment type="subunit">
    <text evidence="10">Forms a cyclic heterotetrameric complex composed of two molecules of XerC and two molecules of XerD.</text>
</comment>
<keyword evidence="5 10" id="KW-0159">Chromosome partition</keyword>
<dbReference type="InterPro" id="IPR023009">
    <property type="entry name" value="Tyrosine_recombinase_XerC/XerD"/>
</dbReference>
<keyword evidence="15" id="KW-1185">Reference proteome</keyword>
<feature type="active site" description="O-(3'-phospho-DNA)-tyrosine intermediate" evidence="10">
    <location>
        <position position="310"/>
    </location>
</feature>
<dbReference type="HAMAP" id="MF_01808">
    <property type="entry name" value="Recomb_XerC_XerD"/>
    <property type="match status" value="1"/>
</dbReference>
<dbReference type="Gene3D" id="1.10.150.130">
    <property type="match status" value="1"/>
</dbReference>
<dbReference type="Pfam" id="PF02899">
    <property type="entry name" value="Phage_int_SAM_1"/>
    <property type="match status" value="1"/>
</dbReference>
<keyword evidence="3 10" id="KW-0963">Cytoplasm</keyword>
<gene>
    <name evidence="10 14" type="primary">xerC</name>
    <name evidence="14" type="ORF">BZL35_00851</name>
</gene>
<dbReference type="Pfam" id="PF00589">
    <property type="entry name" value="Phage_integrase"/>
    <property type="match status" value="1"/>
</dbReference>
<dbReference type="InterPro" id="IPR010998">
    <property type="entry name" value="Integrase_recombinase_N"/>
</dbReference>
<dbReference type="CDD" id="cd00798">
    <property type="entry name" value="INT_XerDC_C"/>
    <property type="match status" value="1"/>
</dbReference>
<dbReference type="InterPro" id="IPR011931">
    <property type="entry name" value="Recomb_XerC"/>
</dbReference>
<keyword evidence="7 10" id="KW-0238">DNA-binding</keyword>
<comment type="similarity">
    <text evidence="2 10">Belongs to the 'phage' integrase family. XerC subfamily.</text>
</comment>
<dbReference type="PROSITE" id="PS51900">
    <property type="entry name" value="CB"/>
    <property type="match status" value="1"/>
</dbReference>
<evidence type="ECO:0000256" key="6">
    <source>
        <dbReference type="ARBA" id="ARBA00022908"/>
    </source>
</evidence>
<dbReference type="InterPro" id="IPR013762">
    <property type="entry name" value="Integrase-like_cat_sf"/>
</dbReference>
<feature type="active site" evidence="10">
    <location>
        <position position="206"/>
    </location>
</feature>
<dbReference type="PROSITE" id="PS51898">
    <property type="entry name" value="TYR_RECOMBINASE"/>
    <property type="match status" value="1"/>
</dbReference>
<evidence type="ECO:0000256" key="7">
    <source>
        <dbReference type="ARBA" id="ARBA00023125"/>
    </source>
</evidence>
<comment type="caution">
    <text evidence="14">The sequence shown here is derived from an EMBL/GenBank/DDBJ whole genome shotgun (WGS) entry which is preliminary data.</text>
</comment>
<keyword evidence="6 10" id="KW-0229">DNA integration</keyword>
<evidence type="ECO:0000256" key="3">
    <source>
        <dbReference type="ARBA" id="ARBA00022490"/>
    </source>
</evidence>
<evidence type="ECO:0000256" key="5">
    <source>
        <dbReference type="ARBA" id="ARBA00022829"/>
    </source>
</evidence>
<feature type="active site" evidence="10">
    <location>
        <position position="171"/>
    </location>
</feature>
<sequence length="334" mass="37533">MTPSLVLTAEPLAALQKNSCIGCTPFEGHGISLIDYLTSLAIERKLSTYTLRYYARDLAQLQTLAKGRMLTSLKHIDFRHFAMQLHAVGLVGRSISRKLSSWRGYYAWLGLHGVLSVNPVEGVRAPKHPKLLPKVLSPDQAGALMRFERRTSDNRLRDRAMFELLYSSGLRLSELTSLDHRYVECQGYRSISWLDLDECEVVVTGKGGKRRRVPVGSKAIEALSEWLTLRTTLAAIEPYALFLSVRGLRIGARAVQQSLSRHALVAGLPTHVHPHMLRHSFATHVLQSSGDLRAVQEMLGHSSISTTQIYTKLDFQHLANVYDQAHPRARKKHR</sequence>
<keyword evidence="4 10" id="KW-0132">Cell division</keyword>
<dbReference type="SUPFAM" id="SSF56349">
    <property type="entry name" value="DNA breaking-rejoining enzymes"/>
    <property type="match status" value="1"/>
</dbReference>
<feature type="domain" description="Core-binding (CB)" evidence="13">
    <location>
        <begin position="24"/>
        <end position="110"/>
    </location>
</feature>
<evidence type="ECO:0000256" key="4">
    <source>
        <dbReference type="ARBA" id="ARBA00022618"/>
    </source>
</evidence>
<evidence type="ECO:0000256" key="11">
    <source>
        <dbReference type="NCBIfam" id="TIGR02224"/>
    </source>
</evidence>
<evidence type="ECO:0000256" key="9">
    <source>
        <dbReference type="ARBA" id="ARBA00023306"/>
    </source>
</evidence>
<dbReference type="Proteomes" id="UP000242660">
    <property type="component" value="Unassembled WGS sequence"/>
</dbReference>
<evidence type="ECO:0000256" key="8">
    <source>
        <dbReference type="ARBA" id="ARBA00023172"/>
    </source>
</evidence>
<name>A0ABX5FD45_9BURK</name>
<feature type="domain" description="Tyr recombinase" evidence="12">
    <location>
        <begin position="131"/>
        <end position="323"/>
    </location>
</feature>
<dbReference type="SUPFAM" id="SSF47823">
    <property type="entry name" value="lambda integrase-like, N-terminal domain"/>
    <property type="match status" value="1"/>
</dbReference>
<evidence type="ECO:0000313" key="14">
    <source>
        <dbReference type="EMBL" id="PSB91634.1"/>
    </source>
</evidence>
<reference evidence="14 15" key="1">
    <citation type="journal article" date="2017" name="Front. Microbiol.">
        <title>Genome of Ca. Pandoraea novymonadis, an Endosymbiotic Bacterium of the Trypanosomatid Novymonas esmeraldas.</title>
        <authorList>
            <person name="Kostygov A.Y."/>
            <person name="Butenko A."/>
            <person name="Nenarokova A."/>
            <person name="Tashyreva D."/>
            <person name="Flegontov P."/>
            <person name="Lukes J."/>
            <person name="Yurchenko V."/>
        </authorList>
    </citation>
    <scope>NUCLEOTIDE SEQUENCE [LARGE SCALE GENOMIC DNA]</scope>
    <source>
        <strain evidence="14 15">E262</strain>
    </source>
</reference>
<organism evidence="14 15">
    <name type="scientific">Candidatus Pandoraea novymonadis</name>
    <dbReference type="NCBI Taxonomy" id="1808959"/>
    <lineage>
        <taxon>Bacteria</taxon>
        <taxon>Pseudomonadati</taxon>
        <taxon>Pseudomonadota</taxon>
        <taxon>Betaproteobacteria</taxon>
        <taxon>Burkholderiales</taxon>
        <taxon>Burkholderiaceae</taxon>
        <taxon>Pandoraea</taxon>
    </lineage>
</organism>
<evidence type="ECO:0000259" key="13">
    <source>
        <dbReference type="PROSITE" id="PS51900"/>
    </source>
</evidence>
<protein>
    <recommendedName>
        <fullName evidence="10 11">Tyrosine recombinase XerC</fullName>
    </recommendedName>
</protein>
<dbReference type="InterPro" id="IPR004107">
    <property type="entry name" value="Integrase_SAM-like_N"/>
</dbReference>
<evidence type="ECO:0000259" key="12">
    <source>
        <dbReference type="PROSITE" id="PS51898"/>
    </source>
</evidence>
<dbReference type="Gene3D" id="1.10.443.10">
    <property type="entry name" value="Intergrase catalytic core"/>
    <property type="match status" value="1"/>
</dbReference>
<dbReference type="PANTHER" id="PTHR30349:SF81">
    <property type="entry name" value="TYROSINE RECOMBINASE XERC"/>
    <property type="match status" value="1"/>
</dbReference>
<feature type="active site" evidence="10">
    <location>
        <position position="301"/>
    </location>
</feature>
<evidence type="ECO:0000256" key="1">
    <source>
        <dbReference type="ARBA" id="ARBA00004496"/>
    </source>
</evidence>
<dbReference type="PANTHER" id="PTHR30349">
    <property type="entry name" value="PHAGE INTEGRASE-RELATED"/>
    <property type="match status" value="1"/>
</dbReference>
<dbReference type="NCBIfam" id="TIGR02224">
    <property type="entry name" value="recomb_XerC"/>
    <property type="match status" value="1"/>
</dbReference>
<feature type="active site" evidence="10">
    <location>
        <position position="275"/>
    </location>
</feature>
<comment type="subcellular location">
    <subcellularLocation>
        <location evidence="1 10">Cytoplasm</location>
    </subcellularLocation>
</comment>
<evidence type="ECO:0000256" key="10">
    <source>
        <dbReference type="HAMAP-Rule" id="MF_01808"/>
    </source>
</evidence>
<evidence type="ECO:0000256" key="2">
    <source>
        <dbReference type="ARBA" id="ARBA00006657"/>
    </source>
</evidence>
<dbReference type="InterPro" id="IPR050090">
    <property type="entry name" value="Tyrosine_recombinase_XerCD"/>
</dbReference>
<accession>A0ABX5FD45</accession>
<comment type="function">
    <text evidence="10">Site-specific tyrosine recombinase, which acts by catalyzing the cutting and rejoining of the recombining DNA molecules. The XerC-XerD complex is essential to convert dimers of the bacterial chromosome into monomers to permit their segregation at cell division. It also contributes to the segregational stability of plasmids.</text>
</comment>
<dbReference type="EMBL" id="MUHY01000003">
    <property type="protein sequence ID" value="PSB91634.1"/>
    <property type="molecule type" value="Genomic_DNA"/>
</dbReference>
<dbReference type="InterPro" id="IPR044068">
    <property type="entry name" value="CB"/>
</dbReference>